<organism evidence="3 4">
    <name type="scientific">Tistlia consotensis USBA 355</name>
    <dbReference type="NCBI Taxonomy" id="560819"/>
    <lineage>
        <taxon>Bacteria</taxon>
        <taxon>Pseudomonadati</taxon>
        <taxon>Pseudomonadota</taxon>
        <taxon>Alphaproteobacteria</taxon>
        <taxon>Rhodospirillales</taxon>
        <taxon>Rhodovibrionaceae</taxon>
        <taxon>Tistlia</taxon>
    </lineage>
</organism>
<dbReference type="InterPro" id="IPR000868">
    <property type="entry name" value="Isochorismatase-like_dom"/>
</dbReference>
<gene>
    <name evidence="3" type="ORF">SAMN05428998_117125</name>
</gene>
<dbReference type="GO" id="GO:0016787">
    <property type="term" value="F:hydrolase activity"/>
    <property type="evidence" value="ECO:0007669"/>
    <property type="project" value="UniProtKB-KW"/>
</dbReference>
<dbReference type="PANTHER" id="PTHR43540">
    <property type="entry name" value="PEROXYUREIDOACRYLATE/UREIDOACRYLATE AMIDOHYDROLASE-RELATED"/>
    <property type="match status" value="1"/>
</dbReference>
<dbReference type="Proteomes" id="UP000192917">
    <property type="component" value="Unassembled WGS sequence"/>
</dbReference>
<dbReference type="AlphaFoldDB" id="A0A1Y6CDR3"/>
<name>A0A1Y6CDR3_9PROT</name>
<evidence type="ECO:0000256" key="1">
    <source>
        <dbReference type="ARBA" id="ARBA00022801"/>
    </source>
</evidence>
<proteinExistence type="predicted"/>
<dbReference type="InterPro" id="IPR050272">
    <property type="entry name" value="Isochorismatase-like_hydrls"/>
</dbReference>
<evidence type="ECO:0000313" key="3">
    <source>
        <dbReference type="EMBL" id="SMF48922.1"/>
    </source>
</evidence>
<dbReference type="EMBL" id="FWZX01000017">
    <property type="protein sequence ID" value="SMF48922.1"/>
    <property type="molecule type" value="Genomic_DNA"/>
</dbReference>
<evidence type="ECO:0000259" key="2">
    <source>
        <dbReference type="Pfam" id="PF00857"/>
    </source>
</evidence>
<sequence length="230" mass="24398">MPPSKIEARPAAWPDDGRLKPAETALLIIDMQRDFCDPGGYIASMGYDLSPIRAVIPRIQAVRDAVAAWGGLVVQTREGHRPDLSDLPALKAARARRAGAAIGSTGPLGRLLVRDEEGWQIVPELAPRDGEVVVEKPGYCAFHATDLERVLSARGVRRLIFTGVTTDVCVHSTLRSAVDRGYECLLIEDACAATLPENHRAAIATITTEGGIFGAVARSAALCAALAPAA</sequence>
<dbReference type="RefSeq" id="WP_085124350.1">
    <property type="nucleotide sequence ID" value="NZ_FWZX01000017.1"/>
</dbReference>
<reference evidence="3 4" key="1">
    <citation type="submission" date="2017-04" db="EMBL/GenBank/DDBJ databases">
        <authorList>
            <person name="Afonso C.L."/>
            <person name="Miller P.J."/>
            <person name="Scott M.A."/>
            <person name="Spackman E."/>
            <person name="Goraichik I."/>
            <person name="Dimitrov K.M."/>
            <person name="Suarez D.L."/>
            <person name="Swayne D.E."/>
        </authorList>
    </citation>
    <scope>NUCLEOTIDE SEQUENCE [LARGE SCALE GENOMIC DNA]</scope>
    <source>
        <strain evidence="3 4">USBA 355</strain>
    </source>
</reference>
<keyword evidence="4" id="KW-1185">Reference proteome</keyword>
<dbReference type="STRING" id="560819.SAMN05428998_117125"/>
<evidence type="ECO:0000313" key="4">
    <source>
        <dbReference type="Proteomes" id="UP000192917"/>
    </source>
</evidence>
<dbReference type="Pfam" id="PF00857">
    <property type="entry name" value="Isochorismatase"/>
    <property type="match status" value="1"/>
</dbReference>
<keyword evidence="1" id="KW-0378">Hydrolase</keyword>
<accession>A0A1Y6CDR3</accession>
<dbReference type="InterPro" id="IPR036380">
    <property type="entry name" value="Isochorismatase-like_sf"/>
</dbReference>
<dbReference type="CDD" id="cd00431">
    <property type="entry name" value="cysteine_hydrolases"/>
    <property type="match status" value="1"/>
</dbReference>
<dbReference type="Gene3D" id="3.40.50.850">
    <property type="entry name" value="Isochorismatase-like"/>
    <property type="match status" value="1"/>
</dbReference>
<protein>
    <submittedName>
        <fullName evidence="3">Nicotinamidase-related amidase</fullName>
    </submittedName>
</protein>
<feature type="domain" description="Isochorismatase-like" evidence="2">
    <location>
        <begin position="24"/>
        <end position="212"/>
    </location>
</feature>
<dbReference type="SUPFAM" id="SSF52499">
    <property type="entry name" value="Isochorismatase-like hydrolases"/>
    <property type="match status" value="1"/>
</dbReference>
<dbReference type="PANTHER" id="PTHR43540:SF9">
    <property type="entry name" value="FAMILY HYDROLASE, PUTATIVE (AFU_ORTHOLOGUE AFUA_2G08700)-RELATED"/>
    <property type="match status" value="1"/>
</dbReference>